<evidence type="ECO:0000313" key="1">
    <source>
        <dbReference type="EMBL" id="KKK66920.1"/>
    </source>
</evidence>
<organism evidence="1">
    <name type="scientific">marine sediment metagenome</name>
    <dbReference type="NCBI Taxonomy" id="412755"/>
    <lineage>
        <taxon>unclassified sequences</taxon>
        <taxon>metagenomes</taxon>
        <taxon>ecological metagenomes</taxon>
    </lineage>
</organism>
<dbReference type="AlphaFoldDB" id="A0A0F8Y071"/>
<proteinExistence type="predicted"/>
<name>A0A0F8Y071_9ZZZZ</name>
<feature type="non-terminal residue" evidence="1">
    <location>
        <position position="374"/>
    </location>
</feature>
<comment type="caution">
    <text evidence="1">The sequence shown here is derived from an EMBL/GenBank/DDBJ whole genome shotgun (WGS) entry which is preliminary data.</text>
</comment>
<feature type="non-terminal residue" evidence="1">
    <location>
        <position position="1"/>
    </location>
</feature>
<accession>A0A0F8Y071</accession>
<gene>
    <name evidence="1" type="ORF">LCGC14_2959250</name>
</gene>
<dbReference type="EMBL" id="LAZR01059851">
    <property type="protein sequence ID" value="KKK66920.1"/>
    <property type="molecule type" value="Genomic_DNA"/>
</dbReference>
<sequence length="374" mass="39804">EFNSEGIVGFIINKPLDYTLNELVPFSYVIDPTLNKITISPEFGDQTSVFVAGYQFQIRSNGIDAGNDGTYTVVSSSYTTTSTTPGNENATVIVINETLSSANQSETSFGSPTIVGSGGEMIPRLTSVGNFFLEYNEHWLLDDSVPGVAPATGKTLPVAAPPPVTNPLAELDTASIPVTVPGIGEYLTSTPIDLTASYGTEPYLLTMEYTVLPTIAPSGVPAGTVIPLDPRMILRAPIDETVVRVVYNEQQIYGTFTELDSGIGALGSPESPGSPAQGSPRVGINDGFVDSITLAFDLAPFDVLRITVAEQSVPDIGRAAVPVRTVEDDIAFAATGSPLGSQPEIVSLIQYRRIDPLKTETNQYPFFDMFECDG</sequence>
<protein>
    <submittedName>
        <fullName evidence="1">Uncharacterized protein</fullName>
    </submittedName>
</protein>
<reference evidence="1" key="1">
    <citation type="journal article" date="2015" name="Nature">
        <title>Complex archaea that bridge the gap between prokaryotes and eukaryotes.</title>
        <authorList>
            <person name="Spang A."/>
            <person name="Saw J.H."/>
            <person name="Jorgensen S.L."/>
            <person name="Zaremba-Niedzwiedzka K."/>
            <person name="Martijn J."/>
            <person name="Lind A.E."/>
            <person name="van Eijk R."/>
            <person name="Schleper C."/>
            <person name="Guy L."/>
            <person name="Ettema T.J."/>
        </authorList>
    </citation>
    <scope>NUCLEOTIDE SEQUENCE</scope>
</reference>